<evidence type="ECO:0000313" key="3">
    <source>
        <dbReference type="Proteomes" id="UP000009220"/>
    </source>
</evidence>
<dbReference type="STRING" id="743299.Acife_1911"/>
<dbReference type="KEGG" id="afi:Acife_1911"/>
<evidence type="ECO:0000313" key="2">
    <source>
        <dbReference type="EMBL" id="AEM48034.1"/>
    </source>
</evidence>
<dbReference type="Proteomes" id="UP000009220">
    <property type="component" value="Chromosome"/>
</dbReference>
<proteinExistence type="predicted"/>
<protein>
    <submittedName>
        <fullName evidence="2">Uncharacterized protein</fullName>
    </submittedName>
</protein>
<feature type="compositionally biased region" description="Acidic residues" evidence="1">
    <location>
        <begin position="42"/>
        <end position="64"/>
    </location>
</feature>
<dbReference type="HOGENOM" id="CLU_2505236_0_0_6"/>
<organism evidence="2 3">
    <name type="scientific">Acidithiobacillus ferrivorans SS3</name>
    <dbReference type="NCBI Taxonomy" id="743299"/>
    <lineage>
        <taxon>Bacteria</taxon>
        <taxon>Pseudomonadati</taxon>
        <taxon>Pseudomonadota</taxon>
        <taxon>Acidithiobacillia</taxon>
        <taxon>Acidithiobacillales</taxon>
        <taxon>Acidithiobacillaceae</taxon>
        <taxon>Acidithiobacillus</taxon>
    </lineage>
</organism>
<evidence type="ECO:0000256" key="1">
    <source>
        <dbReference type="SAM" id="MobiDB-lite"/>
    </source>
</evidence>
<dbReference type="AlphaFoldDB" id="G0JLI5"/>
<feature type="compositionally biased region" description="Basic and acidic residues" evidence="1">
    <location>
        <begin position="12"/>
        <end position="22"/>
    </location>
</feature>
<sequence length="85" mass="9602">MILLPASNMDNVTRRDAMDKKLMMSAPAVDTPHQPVPPVPMEDFDLDTYEPWDPETDEEDDPTQVDENGVCIADPDAEDRNHVIH</sequence>
<reference evidence="2 3" key="1">
    <citation type="journal article" date="2011" name="J. Bacteriol.">
        <title>Draft genome of the psychrotolerant acidophile Acidithiobacillus ferrivorans SS3.</title>
        <authorList>
            <person name="Liljeqvist M."/>
            <person name="Valdes J."/>
            <person name="Holmes D.S."/>
            <person name="Dopson M."/>
        </authorList>
    </citation>
    <scope>NUCLEOTIDE SEQUENCE [LARGE SCALE GENOMIC DNA]</scope>
    <source>
        <strain evidence="2 3">SS3</strain>
    </source>
</reference>
<name>G0JLI5_9PROT</name>
<accession>G0JLI5</accession>
<gene>
    <name evidence="2" type="ORF">Acife_1911</name>
</gene>
<dbReference type="EMBL" id="CP002985">
    <property type="protein sequence ID" value="AEM48034.1"/>
    <property type="molecule type" value="Genomic_DNA"/>
</dbReference>
<feature type="region of interest" description="Disordered" evidence="1">
    <location>
        <begin position="1"/>
        <end position="85"/>
    </location>
</feature>